<dbReference type="InterPro" id="IPR050204">
    <property type="entry name" value="AraC_XylS_family_regulators"/>
</dbReference>
<dbReference type="InterPro" id="IPR009057">
    <property type="entry name" value="Homeodomain-like_sf"/>
</dbReference>
<name>A0ABW2YQI4_9GAMM</name>
<dbReference type="PROSITE" id="PS01124">
    <property type="entry name" value="HTH_ARAC_FAMILY_2"/>
    <property type="match status" value="1"/>
</dbReference>
<keyword evidence="3" id="KW-0804">Transcription</keyword>
<reference evidence="6" key="1">
    <citation type="journal article" date="2019" name="Int. J. Syst. Evol. Microbiol.">
        <title>The Global Catalogue of Microorganisms (GCM) 10K type strain sequencing project: providing services to taxonomists for standard genome sequencing and annotation.</title>
        <authorList>
            <consortium name="The Broad Institute Genomics Platform"/>
            <consortium name="The Broad Institute Genome Sequencing Center for Infectious Disease"/>
            <person name="Wu L."/>
            <person name="Ma J."/>
        </authorList>
    </citation>
    <scope>NUCLEOTIDE SEQUENCE [LARGE SCALE GENOMIC DNA]</scope>
    <source>
        <strain evidence="6">CCUG 55491</strain>
    </source>
</reference>
<accession>A0ABW2YQI4</accession>
<dbReference type="PANTHER" id="PTHR46796:SF7">
    <property type="entry name" value="ARAC FAMILY TRANSCRIPTIONAL REGULATOR"/>
    <property type="match status" value="1"/>
</dbReference>
<evidence type="ECO:0000313" key="6">
    <source>
        <dbReference type="Proteomes" id="UP001597090"/>
    </source>
</evidence>
<dbReference type="Pfam" id="PF12833">
    <property type="entry name" value="HTH_18"/>
    <property type="match status" value="1"/>
</dbReference>
<evidence type="ECO:0000256" key="1">
    <source>
        <dbReference type="ARBA" id="ARBA00023015"/>
    </source>
</evidence>
<dbReference type="InterPro" id="IPR018060">
    <property type="entry name" value="HTH_AraC"/>
</dbReference>
<protein>
    <submittedName>
        <fullName evidence="5">Helix-turn-helix transcriptional regulator</fullName>
    </submittedName>
</protein>
<evidence type="ECO:0000313" key="5">
    <source>
        <dbReference type="EMBL" id="MFD0739789.1"/>
    </source>
</evidence>
<evidence type="ECO:0000256" key="3">
    <source>
        <dbReference type="ARBA" id="ARBA00023163"/>
    </source>
</evidence>
<proteinExistence type="predicted"/>
<evidence type="ECO:0000256" key="2">
    <source>
        <dbReference type="ARBA" id="ARBA00023125"/>
    </source>
</evidence>
<organism evidence="5 6">
    <name type="scientific">Lysobacter koreensis</name>
    <dbReference type="NCBI Taxonomy" id="266122"/>
    <lineage>
        <taxon>Bacteria</taxon>
        <taxon>Pseudomonadati</taxon>
        <taxon>Pseudomonadota</taxon>
        <taxon>Gammaproteobacteria</taxon>
        <taxon>Lysobacterales</taxon>
        <taxon>Lysobacteraceae</taxon>
        <taxon>Lysobacter</taxon>
    </lineage>
</organism>
<dbReference type="SMART" id="SM00342">
    <property type="entry name" value="HTH_ARAC"/>
    <property type="match status" value="1"/>
</dbReference>
<dbReference type="EMBL" id="JBHTIH010000004">
    <property type="protein sequence ID" value="MFD0739789.1"/>
    <property type="molecule type" value="Genomic_DNA"/>
</dbReference>
<keyword evidence="6" id="KW-1185">Reference proteome</keyword>
<evidence type="ECO:0000259" key="4">
    <source>
        <dbReference type="PROSITE" id="PS01124"/>
    </source>
</evidence>
<dbReference type="RefSeq" id="WP_386812818.1">
    <property type="nucleotide sequence ID" value="NZ_JBHTIH010000004.1"/>
</dbReference>
<keyword evidence="1" id="KW-0805">Transcription regulation</keyword>
<sequence>MASTRIRSAHPHVTTFADVLHGRDPAAPADVAARHHAWADQGRFIEIGPGREHRRVCWAGLSRFGSIKLAAPAFSVWVQVRGSTQVRAREGAFTLHAGDWIAFDADSAPELQCGRGGLTLGLLLPSELFNSPLEHGLFVGKGRMAARHLAVALRLWRVPMRQLPAHITCPDEMLKRSLRPLALHLAGVQENAIAGLGHCPGYSLTRKRRVFNRMQRAHLYLEGNAHRIVRISELAEITNYSIWYVSKTFHTLYGEGVQAVASRLRIERACELLATTAMDITEVAESCGFDNACSFARAFRARSGTTATEFRLRHRAARRARLRFELGDSARL</sequence>
<keyword evidence="2" id="KW-0238">DNA-binding</keyword>
<dbReference type="PANTHER" id="PTHR46796">
    <property type="entry name" value="HTH-TYPE TRANSCRIPTIONAL ACTIVATOR RHAS-RELATED"/>
    <property type="match status" value="1"/>
</dbReference>
<dbReference type="PROSITE" id="PS00041">
    <property type="entry name" value="HTH_ARAC_FAMILY_1"/>
    <property type="match status" value="1"/>
</dbReference>
<gene>
    <name evidence="5" type="ORF">ACFQZQ_10900</name>
</gene>
<comment type="caution">
    <text evidence="5">The sequence shown here is derived from an EMBL/GenBank/DDBJ whole genome shotgun (WGS) entry which is preliminary data.</text>
</comment>
<dbReference type="Proteomes" id="UP001597090">
    <property type="component" value="Unassembled WGS sequence"/>
</dbReference>
<dbReference type="SUPFAM" id="SSF46689">
    <property type="entry name" value="Homeodomain-like"/>
    <property type="match status" value="1"/>
</dbReference>
<feature type="domain" description="HTH araC/xylS-type" evidence="4">
    <location>
        <begin position="215"/>
        <end position="313"/>
    </location>
</feature>
<dbReference type="InterPro" id="IPR018062">
    <property type="entry name" value="HTH_AraC-typ_CS"/>
</dbReference>
<dbReference type="Gene3D" id="1.10.10.60">
    <property type="entry name" value="Homeodomain-like"/>
    <property type="match status" value="2"/>
</dbReference>